<keyword evidence="2" id="KW-1185">Reference proteome</keyword>
<proteinExistence type="predicted"/>
<organism evidence="1 2">
    <name type="scientific">Lachancea nothofagi CBS 11611</name>
    <dbReference type="NCBI Taxonomy" id="1266666"/>
    <lineage>
        <taxon>Eukaryota</taxon>
        <taxon>Fungi</taxon>
        <taxon>Dikarya</taxon>
        <taxon>Ascomycota</taxon>
        <taxon>Saccharomycotina</taxon>
        <taxon>Saccharomycetes</taxon>
        <taxon>Saccharomycetales</taxon>
        <taxon>Saccharomycetaceae</taxon>
        <taxon>Lachancea</taxon>
    </lineage>
</organism>
<evidence type="ECO:0000313" key="2">
    <source>
        <dbReference type="Proteomes" id="UP000189911"/>
    </source>
</evidence>
<sequence length="204" mass="23525">MSAPGIAVTTRNAITTSHRTLLLNHHKYFPPNNMANEYPREDALKMCYRRLIRLKPLISQRDMVRMTYVQYLRYKFITEDYSKKVSTSSISLSGLETDVVRQVENSLYFCLKAVSEVKKRVLGEEAVSQESRIARNILKNILTIEFEKATLIAKDPQQNFPILRKSFNYLSPSASKSPALLRFNSLREFDRCLIGLNETLGTRL</sequence>
<gene>
    <name evidence="1" type="ORF">LANO_0F09076G</name>
</gene>
<dbReference type="OrthoDB" id="3991133at2759"/>
<dbReference type="Proteomes" id="UP000189911">
    <property type="component" value="Chromosome F"/>
</dbReference>
<protein>
    <submittedName>
        <fullName evidence="1">LANO_0F09076g1_1</fullName>
    </submittedName>
</protein>
<reference evidence="2" key="1">
    <citation type="submission" date="2016-03" db="EMBL/GenBank/DDBJ databases">
        <authorList>
            <person name="Devillers Hugo."/>
        </authorList>
    </citation>
    <scope>NUCLEOTIDE SEQUENCE [LARGE SCALE GENOMIC DNA]</scope>
</reference>
<name>A0A1G4K9S9_9SACH</name>
<evidence type="ECO:0000313" key="1">
    <source>
        <dbReference type="EMBL" id="SCV00888.1"/>
    </source>
</evidence>
<dbReference type="EMBL" id="LT598452">
    <property type="protein sequence ID" value="SCV00888.1"/>
    <property type="molecule type" value="Genomic_DNA"/>
</dbReference>
<accession>A0A1G4K9S9</accession>
<dbReference type="AlphaFoldDB" id="A0A1G4K9S9"/>